<sequence>MLVQVRQHPLTRSTAADLARTLSGWPRNAIDDALRELEHEGIVAREIESTNGGAPPTKTYWYVIAP</sequence>
<gene>
    <name evidence="1" type="ORF">BOO71_0004294</name>
</gene>
<dbReference type="EMBL" id="MSTI01000048">
    <property type="protein sequence ID" value="OLV18963.1"/>
    <property type="molecule type" value="Genomic_DNA"/>
</dbReference>
<evidence type="ECO:0000313" key="1">
    <source>
        <dbReference type="EMBL" id="OLV18963.1"/>
    </source>
</evidence>
<dbReference type="SUPFAM" id="SSF46785">
    <property type="entry name" value="Winged helix' DNA-binding domain"/>
    <property type="match status" value="1"/>
</dbReference>
<reference evidence="1 2" key="1">
    <citation type="submission" date="2017-01" db="EMBL/GenBank/DDBJ databases">
        <title>Genome Analysis of Deinococcus marmoris KOPRI26562.</title>
        <authorList>
            <person name="Kim J.H."/>
            <person name="Oh H.-M."/>
        </authorList>
    </citation>
    <scope>NUCLEOTIDE SEQUENCE [LARGE SCALE GENOMIC DNA]</scope>
    <source>
        <strain evidence="1 2">KOPRI26562</strain>
    </source>
</reference>
<protein>
    <recommendedName>
        <fullName evidence="3">HTH marR-type domain-containing protein</fullName>
    </recommendedName>
</protein>
<keyword evidence="2" id="KW-1185">Reference proteome</keyword>
<dbReference type="Proteomes" id="UP000186607">
    <property type="component" value="Unassembled WGS sequence"/>
</dbReference>
<proteinExistence type="predicted"/>
<comment type="caution">
    <text evidence="1">The sequence shown here is derived from an EMBL/GenBank/DDBJ whole genome shotgun (WGS) entry which is preliminary data.</text>
</comment>
<evidence type="ECO:0008006" key="3">
    <source>
        <dbReference type="Google" id="ProtNLM"/>
    </source>
</evidence>
<accession>A0A1U7P1B6</accession>
<evidence type="ECO:0000313" key="2">
    <source>
        <dbReference type="Proteomes" id="UP000186607"/>
    </source>
</evidence>
<name>A0A1U7P1B6_9DEIO</name>
<organism evidence="1 2">
    <name type="scientific">Deinococcus marmoris</name>
    <dbReference type="NCBI Taxonomy" id="249408"/>
    <lineage>
        <taxon>Bacteria</taxon>
        <taxon>Thermotogati</taxon>
        <taxon>Deinococcota</taxon>
        <taxon>Deinococci</taxon>
        <taxon>Deinococcales</taxon>
        <taxon>Deinococcaceae</taxon>
        <taxon>Deinococcus</taxon>
    </lineage>
</organism>
<dbReference type="AlphaFoldDB" id="A0A1U7P1B6"/>
<dbReference type="InterPro" id="IPR036390">
    <property type="entry name" value="WH_DNA-bd_sf"/>
</dbReference>